<dbReference type="AlphaFoldDB" id="A0AAP4D6L9"/>
<dbReference type="PANTHER" id="PTHR13696:SF99">
    <property type="entry name" value="COBYRINIC ACID AC-DIAMIDE SYNTHASE"/>
    <property type="match status" value="1"/>
</dbReference>
<evidence type="ECO:0000313" key="2">
    <source>
        <dbReference type="EMBL" id="MDF1587395.1"/>
    </source>
</evidence>
<dbReference type="InterPro" id="IPR027417">
    <property type="entry name" value="P-loop_NTPase"/>
</dbReference>
<dbReference type="Pfam" id="PF01656">
    <property type="entry name" value="CbiA"/>
    <property type="match status" value="1"/>
</dbReference>
<dbReference type="Gene3D" id="3.40.50.300">
    <property type="entry name" value="P-loop containing nucleotide triphosphate hydrolases"/>
    <property type="match status" value="1"/>
</dbReference>
<dbReference type="PANTHER" id="PTHR13696">
    <property type="entry name" value="P-LOOP CONTAINING NUCLEOSIDE TRIPHOSPHATE HYDROLASE"/>
    <property type="match status" value="1"/>
</dbReference>
<dbReference type="NCBIfam" id="NF041546">
    <property type="entry name" value="ParA_partition"/>
    <property type="match status" value="1"/>
</dbReference>
<sequence>MPAAVVTIAQQKGGAGKTTVVVQLATALAALGHRIAVVDIDPQASLTGWMRLREEGAREVPGLRFAAVGGWRLSVELDRLAREADLVLVDTPPHAETDARLAVRDARLVLVPCQPSPPDLWASRATFELAAKEGREALLVLNRVPPRGRSIEEARRAVEEAGWPMLGASLGNRQGFVQSFGRGLGAVEGEPRGAAAEEARRLAEELAARLG</sequence>
<dbReference type="Proteomes" id="UP001301140">
    <property type="component" value="Unassembled WGS sequence"/>
</dbReference>
<comment type="caution">
    <text evidence="2">The sequence shown here is derived from an EMBL/GenBank/DDBJ whole genome shotgun (WGS) entry which is preliminary data.</text>
</comment>
<dbReference type="PIRSF" id="PIRSF009320">
    <property type="entry name" value="Nuc_binding_HP_1000"/>
    <property type="match status" value="1"/>
</dbReference>
<dbReference type="InterPro" id="IPR050678">
    <property type="entry name" value="DNA_Partitioning_ATPase"/>
</dbReference>
<gene>
    <name evidence="2" type="primary">parA</name>
    <name evidence="2" type="ORF">PZ740_13490</name>
</gene>
<reference evidence="2 3" key="1">
    <citation type="submission" date="2023-03" db="EMBL/GenBank/DDBJ databases">
        <title>YIM 152171 draft genome.</title>
        <authorList>
            <person name="Yang Z."/>
        </authorList>
    </citation>
    <scope>NUCLEOTIDE SEQUENCE [LARGE SCALE GENOMIC DNA]</scope>
    <source>
        <strain evidence="2 3">YIM 152171</strain>
    </source>
</reference>
<protein>
    <submittedName>
        <fullName evidence="2">ParA family partition ATPase</fullName>
    </submittedName>
</protein>
<organism evidence="2 3">
    <name type="scientific">Marinimicrococcus flavescens</name>
    <dbReference type="NCBI Taxonomy" id="3031815"/>
    <lineage>
        <taxon>Bacteria</taxon>
        <taxon>Pseudomonadati</taxon>
        <taxon>Pseudomonadota</taxon>
        <taxon>Alphaproteobacteria</taxon>
        <taxon>Geminicoccales</taxon>
        <taxon>Geminicoccaceae</taxon>
        <taxon>Marinimicrococcus</taxon>
    </lineage>
</organism>
<dbReference type="SUPFAM" id="SSF52540">
    <property type="entry name" value="P-loop containing nucleoside triphosphate hydrolases"/>
    <property type="match status" value="1"/>
</dbReference>
<dbReference type="CDD" id="cd02042">
    <property type="entry name" value="ParAB_family"/>
    <property type="match status" value="1"/>
</dbReference>
<accession>A0AAP4D6L9</accession>
<proteinExistence type="predicted"/>
<keyword evidence="3" id="KW-1185">Reference proteome</keyword>
<dbReference type="InterPro" id="IPR002586">
    <property type="entry name" value="CobQ/CobB/MinD/ParA_Nub-bd_dom"/>
</dbReference>
<name>A0AAP4D6L9_9PROT</name>
<feature type="domain" description="CobQ/CobB/MinD/ParA nucleotide binding" evidence="1">
    <location>
        <begin position="6"/>
        <end position="183"/>
    </location>
</feature>
<dbReference type="InterPro" id="IPR048089">
    <property type="entry name" value="McdA"/>
</dbReference>
<evidence type="ECO:0000313" key="3">
    <source>
        <dbReference type="Proteomes" id="UP001301140"/>
    </source>
</evidence>
<dbReference type="RefSeq" id="WP_327789814.1">
    <property type="nucleotide sequence ID" value="NZ_JARGEQ010000126.1"/>
</dbReference>
<dbReference type="EMBL" id="JARGEQ010000126">
    <property type="protein sequence ID" value="MDF1587395.1"/>
    <property type="molecule type" value="Genomic_DNA"/>
</dbReference>
<evidence type="ECO:0000259" key="1">
    <source>
        <dbReference type="Pfam" id="PF01656"/>
    </source>
</evidence>